<proteinExistence type="predicted"/>
<name>A0A834DHJ1_9CHIR</name>
<dbReference type="AlphaFoldDB" id="A0A834DHJ1"/>
<evidence type="ECO:0000313" key="1">
    <source>
        <dbReference type="EMBL" id="KAF6078502.1"/>
    </source>
</evidence>
<organism evidence="1 2">
    <name type="scientific">Phyllostomus discolor</name>
    <name type="common">pale spear-nosed bat</name>
    <dbReference type="NCBI Taxonomy" id="89673"/>
    <lineage>
        <taxon>Eukaryota</taxon>
        <taxon>Metazoa</taxon>
        <taxon>Chordata</taxon>
        <taxon>Craniata</taxon>
        <taxon>Vertebrata</taxon>
        <taxon>Euteleostomi</taxon>
        <taxon>Mammalia</taxon>
        <taxon>Eutheria</taxon>
        <taxon>Laurasiatheria</taxon>
        <taxon>Chiroptera</taxon>
        <taxon>Yangochiroptera</taxon>
        <taxon>Phyllostomidae</taxon>
        <taxon>Phyllostominae</taxon>
        <taxon>Phyllostomus</taxon>
    </lineage>
</organism>
<sequence length="133" mass="14527">MFGCLLCTGCWYSREKHKSILNMLTIQIGLETPSCNYVTSVKHARNFGGWPYSVSDMTTPTCKETTDLPPQSFHPSPSLEPSLGNLAELLSSAGNSHWDSSPLAGAPSVNNYNAFFPGWSIQNLLLMLNSGRS</sequence>
<protein>
    <submittedName>
        <fullName evidence="1">Uncharacterized protein</fullName>
    </submittedName>
</protein>
<evidence type="ECO:0000313" key="2">
    <source>
        <dbReference type="Proteomes" id="UP000664940"/>
    </source>
</evidence>
<gene>
    <name evidence="1" type="ORF">HJG60_009290</name>
</gene>
<accession>A0A834DHJ1</accession>
<dbReference type="EMBL" id="JABVXQ010000014">
    <property type="protein sequence ID" value="KAF6078502.1"/>
    <property type="molecule type" value="Genomic_DNA"/>
</dbReference>
<comment type="caution">
    <text evidence="1">The sequence shown here is derived from an EMBL/GenBank/DDBJ whole genome shotgun (WGS) entry which is preliminary data.</text>
</comment>
<reference evidence="1 2" key="1">
    <citation type="journal article" date="2020" name="Nature">
        <title>Six reference-quality genomes reveal evolution of bat adaptations.</title>
        <authorList>
            <person name="Jebb D."/>
            <person name="Huang Z."/>
            <person name="Pippel M."/>
            <person name="Hughes G.M."/>
            <person name="Lavrichenko K."/>
            <person name="Devanna P."/>
            <person name="Winkler S."/>
            <person name="Jermiin L.S."/>
            <person name="Skirmuntt E.C."/>
            <person name="Katzourakis A."/>
            <person name="Burkitt-Gray L."/>
            <person name="Ray D.A."/>
            <person name="Sullivan K.A.M."/>
            <person name="Roscito J.G."/>
            <person name="Kirilenko B.M."/>
            <person name="Davalos L.M."/>
            <person name="Corthals A.P."/>
            <person name="Power M.L."/>
            <person name="Jones G."/>
            <person name="Ransome R.D."/>
            <person name="Dechmann D.K.N."/>
            <person name="Locatelli A.G."/>
            <person name="Puechmaille S.J."/>
            <person name="Fedrigo O."/>
            <person name="Jarvis E.D."/>
            <person name="Hiller M."/>
            <person name="Vernes S.C."/>
            <person name="Myers E.W."/>
            <person name="Teeling E.C."/>
        </authorList>
    </citation>
    <scope>NUCLEOTIDE SEQUENCE [LARGE SCALE GENOMIC DNA]</scope>
    <source>
        <strain evidence="1">Bat1K_MPI-CBG_1</strain>
    </source>
</reference>
<dbReference type="Proteomes" id="UP000664940">
    <property type="component" value="Unassembled WGS sequence"/>
</dbReference>